<comment type="caution">
    <text evidence="3">The sequence shown here is derived from an EMBL/GenBank/DDBJ whole genome shotgun (WGS) entry which is preliminary data.</text>
</comment>
<dbReference type="InterPro" id="IPR019554">
    <property type="entry name" value="Soluble_ligand-bd"/>
</dbReference>
<accession>A0A2H0DUG1</accession>
<proteinExistence type="predicted"/>
<dbReference type="Proteomes" id="UP000231136">
    <property type="component" value="Unassembled WGS sequence"/>
</dbReference>
<evidence type="ECO:0000313" key="4">
    <source>
        <dbReference type="Proteomes" id="UP000231136"/>
    </source>
</evidence>
<protein>
    <recommendedName>
        <fullName evidence="2">Soluble ligand binding domain-containing protein</fullName>
    </recommendedName>
</protein>
<evidence type="ECO:0000313" key="3">
    <source>
        <dbReference type="EMBL" id="PIP85795.1"/>
    </source>
</evidence>
<evidence type="ECO:0000259" key="2">
    <source>
        <dbReference type="Pfam" id="PF10531"/>
    </source>
</evidence>
<dbReference type="InterPro" id="IPR051675">
    <property type="entry name" value="Endo/Exo/Phosphatase_dom_1"/>
</dbReference>
<dbReference type="GO" id="GO:0015628">
    <property type="term" value="P:protein secretion by the type II secretion system"/>
    <property type="evidence" value="ECO:0007669"/>
    <property type="project" value="TreeGrafter"/>
</dbReference>
<evidence type="ECO:0000256" key="1">
    <source>
        <dbReference type="SAM" id="Phobius"/>
    </source>
</evidence>
<organism evidence="3 4">
    <name type="scientific">Candidatus Collierbacteria bacterium CG22_combo_CG10-13_8_21_14_all_43_12</name>
    <dbReference type="NCBI Taxonomy" id="1974537"/>
    <lineage>
        <taxon>Bacteria</taxon>
        <taxon>Candidatus Collieribacteriota</taxon>
    </lineage>
</organism>
<dbReference type="Gene3D" id="1.10.150.320">
    <property type="entry name" value="Photosystem II 12 kDa extrinsic protein"/>
    <property type="match status" value="1"/>
</dbReference>
<name>A0A2H0DUG1_9BACT</name>
<reference evidence="3 4" key="1">
    <citation type="submission" date="2017-09" db="EMBL/GenBank/DDBJ databases">
        <title>Depth-based differentiation of microbial function through sediment-hosted aquifers and enrichment of novel symbionts in the deep terrestrial subsurface.</title>
        <authorList>
            <person name="Probst A.J."/>
            <person name="Ladd B."/>
            <person name="Jarett J.K."/>
            <person name="Geller-Mcgrath D.E."/>
            <person name="Sieber C.M."/>
            <person name="Emerson J.B."/>
            <person name="Anantharaman K."/>
            <person name="Thomas B.C."/>
            <person name="Malmstrom R."/>
            <person name="Stieglmeier M."/>
            <person name="Klingl A."/>
            <person name="Woyke T."/>
            <person name="Ryan C.M."/>
            <person name="Banfield J.F."/>
        </authorList>
    </citation>
    <scope>NUCLEOTIDE SEQUENCE [LARGE SCALE GENOMIC DNA]</scope>
    <source>
        <strain evidence="3">CG22_combo_CG10-13_8_21_14_all_43_12</strain>
    </source>
</reference>
<keyword evidence="1" id="KW-0472">Membrane</keyword>
<dbReference type="AlphaFoldDB" id="A0A2H0DUG1"/>
<feature type="transmembrane region" description="Helical" evidence="1">
    <location>
        <begin position="21"/>
        <end position="39"/>
    </location>
</feature>
<dbReference type="PANTHER" id="PTHR21180">
    <property type="entry name" value="ENDONUCLEASE/EXONUCLEASE/PHOSPHATASE FAMILY DOMAIN-CONTAINING PROTEIN 1"/>
    <property type="match status" value="1"/>
</dbReference>
<dbReference type="GO" id="GO:0015627">
    <property type="term" value="C:type II protein secretion system complex"/>
    <property type="evidence" value="ECO:0007669"/>
    <property type="project" value="TreeGrafter"/>
</dbReference>
<gene>
    <name evidence="3" type="ORF">COW83_02355</name>
</gene>
<dbReference type="Pfam" id="PF10531">
    <property type="entry name" value="SLBB"/>
    <property type="match status" value="1"/>
</dbReference>
<dbReference type="PANTHER" id="PTHR21180:SF32">
    <property type="entry name" value="ENDONUCLEASE_EXONUCLEASE_PHOSPHATASE FAMILY DOMAIN-CONTAINING PROTEIN 1"/>
    <property type="match status" value="1"/>
</dbReference>
<dbReference type="EMBL" id="PCTR01000080">
    <property type="protein sequence ID" value="PIP85795.1"/>
    <property type="molecule type" value="Genomic_DNA"/>
</dbReference>
<feature type="domain" description="Soluble ligand binding" evidence="2">
    <location>
        <begin position="70"/>
        <end position="128"/>
    </location>
</feature>
<dbReference type="Pfam" id="PF12836">
    <property type="entry name" value="HHH_3"/>
    <property type="match status" value="1"/>
</dbReference>
<keyword evidence="1" id="KW-0812">Transmembrane</keyword>
<sequence>MIKMVSETLWNKLGKLTKMDGVLIGLLAIGLVVSGISLFRGITKDNQVQVEYLDATRSGLSDRELIKKLVVDIEGAVFSPGVYELSGGSRIKDVLIAAGGFTEKADRMFCEKNLNLAQEVKDGQKIYIPFLTDTPTDMGYVEAKNNIRLVNLNTATVGELDTLWGVGPARAESIVKNRPYASVDEVVSRGGMTKQILEKNREKLTVY</sequence>
<keyword evidence="1" id="KW-1133">Transmembrane helix</keyword>
<dbReference type="SUPFAM" id="SSF81585">
    <property type="entry name" value="PsbU/PolX domain-like"/>
    <property type="match status" value="1"/>
</dbReference>